<dbReference type="AlphaFoldDB" id="A0AAV2T5V0"/>
<sequence>MANEHSEDTPCPGVTDEQAKLDRPSVVACDHTQKDRCTYVHPQKNLPNDAPMSCSEDNNISAPTNNVKDIRCSELLAVTNDGTNRSTVIKKDKRLTMHKPLLNFPHLYNGIPWSDTITELKPTISNDCVHTTKVKDRSEDAEEHNHEGEGKKEELFRPKLATFKRERLEKAARRVTERKAAAKAIRMENMLNTGVDSEFK</sequence>
<accession>A0AAV2T5V0</accession>
<feature type="region of interest" description="Disordered" evidence="1">
    <location>
        <begin position="135"/>
        <end position="158"/>
    </location>
</feature>
<dbReference type="EMBL" id="CAXLJL010000100">
    <property type="protein sequence ID" value="CAL5131551.1"/>
    <property type="molecule type" value="Genomic_DNA"/>
</dbReference>
<reference evidence="2" key="1">
    <citation type="submission" date="2024-06" db="EMBL/GenBank/DDBJ databases">
        <authorList>
            <person name="Liu X."/>
            <person name="Lenzi L."/>
            <person name="Haldenby T S."/>
            <person name="Uol C."/>
        </authorList>
    </citation>
    <scope>NUCLEOTIDE SEQUENCE</scope>
</reference>
<gene>
    <name evidence="2" type="ORF">CDAUBV1_LOCUS4043</name>
</gene>
<protein>
    <submittedName>
        <fullName evidence="2">Uncharacterized protein</fullName>
    </submittedName>
</protein>
<evidence type="ECO:0000313" key="2">
    <source>
        <dbReference type="EMBL" id="CAL5131551.1"/>
    </source>
</evidence>
<organism evidence="2 3">
    <name type="scientific">Calicophoron daubneyi</name>
    <name type="common">Rumen fluke</name>
    <name type="synonym">Paramphistomum daubneyi</name>
    <dbReference type="NCBI Taxonomy" id="300641"/>
    <lineage>
        <taxon>Eukaryota</taxon>
        <taxon>Metazoa</taxon>
        <taxon>Spiralia</taxon>
        <taxon>Lophotrochozoa</taxon>
        <taxon>Platyhelminthes</taxon>
        <taxon>Trematoda</taxon>
        <taxon>Digenea</taxon>
        <taxon>Plagiorchiida</taxon>
        <taxon>Pronocephalata</taxon>
        <taxon>Paramphistomoidea</taxon>
        <taxon>Paramphistomidae</taxon>
        <taxon>Calicophoron</taxon>
    </lineage>
</organism>
<comment type="caution">
    <text evidence="2">The sequence shown here is derived from an EMBL/GenBank/DDBJ whole genome shotgun (WGS) entry which is preliminary data.</text>
</comment>
<evidence type="ECO:0000256" key="1">
    <source>
        <dbReference type="SAM" id="MobiDB-lite"/>
    </source>
</evidence>
<evidence type="ECO:0000313" key="3">
    <source>
        <dbReference type="Proteomes" id="UP001497525"/>
    </source>
</evidence>
<name>A0AAV2T5V0_CALDB</name>
<proteinExistence type="predicted"/>
<dbReference type="Proteomes" id="UP001497525">
    <property type="component" value="Unassembled WGS sequence"/>
</dbReference>